<evidence type="ECO:0000313" key="1">
    <source>
        <dbReference type="EMBL" id="KAJ2972122.1"/>
    </source>
</evidence>
<sequence length="167" mass="18095">MLWQLIHIVVLFAPTILATFDPDILFSAETMNNAGGDMTGAASNSDIIHGPAFRPASAALLGGKPAPKNAIDLIGQQCNLDKCFDIFKTIHPETSTAEVQREYPGFTGFTKKALDSFFSPDAVNFALHIADDVKSCLPAFEDCINHLNGFIENIKKDRGIPDTPDNT</sequence>
<evidence type="ECO:0000313" key="2">
    <source>
        <dbReference type="Proteomes" id="UP001143910"/>
    </source>
</evidence>
<dbReference type="Proteomes" id="UP001143910">
    <property type="component" value="Unassembled WGS sequence"/>
</dbReference>
<dbReference type="EMBL" id="JANJQO010001210">
    <property type="protein sequence ID" value="KAJ2972122.1"/>
    <property type="molecule type" value="Genomic_DNA"/>
</dbReference>
<accession>A0ACC1MZP6</accession>
<protein>
    <submittedName>
        <fullName evidence="1">Uncharacterized protein</fullName>
    </submittedName>
</protein>
<organism evidence="1 2">
    <name type="scientific">Zarea fungicola</name>
    <dbReference type="NCBI Taxonomy" id="93591"/>
    <lineage>
        <taxon>Eukaryota</taxon>
        <taxon>Fungi</taxon>
        <taxon>Dikarya</taxon>
        <taxon>Ascomycota</taxon>
        <taxon>Pezizomycotina</taxon>
        <taxon>Sordariomycetes</taxon>
        <taxon>Hypocreomycetidae</taxon>
        <taxon>Hypocreales</taxon>
        <taxon>Cordycipitaceae</taxon>
        <taxon>Zarea</taxon>
    </lineage>
</organism>
<reference evidence="1" key="1">
    <citation type="submission" date="2022-08" db="EMBL/GenBank/DDBJ databases">
        <title>Genome Sequence of Lecanicillium fungicola.</title>
        <authorList>
            <person name="Buettner E."/>
        </authorList>
    </citation>
    <scope>NUCLEOTIDE SEQUENCE</scope>
    <source>
        <strain evidence="1">Babe33</strain>
    </source>
</reference>
<name>A0ACC1MZP6_9HYPO</name>
<comment type="caution">
    <text evidence="1">The sequence shown here is derived from an EMBL/GenBank/DDBJ whole genome shotgun (WGS) entry which is preliminary data.</text>
</comment>
<keyword evidence="2" id="KW-1185">Reference proteome</keyword>
<proteinExistence type="predicted"/>
<gene>
    <name evidence="1" type="ORF">NQ176_g7337</name>
</gene>